<accession>A0A849VPA1</accession>
<proteinExistence type="predicted"/>
<dbReference type="Proteomes" id="UP000550508">
    <property type="component" value="Unassembled WGS sequence"/>
</dbReference>
<dbReference type="RefSeq" id="WP_174207923.1">
    <property type="nucleotide sequence ID" value="NZ_JABUMX010000002.1"/>
</dbReference>
<reference evidence="1 2" key="1">
    <citation type="submission" date="2020-05" db="EMBL/GenBank/DDBJ databases">
        <authorList>
            <person name="Kim M.K."/>
        </authorList>
    </citation>
    <scope>NUCLEOTIDE SEQUENCE [LARGE SCALE GENOMIC DNA]</scope>
    <source>
        <strain evidence="1 2">BT25</strain>
    </source>
</reference>
<dbReference type="Pfam" id="PF11863">
    <property type="entry name" value="DUF3383"/>
    <property type="match status" value="1"/>
</dbReference>
<comment type="caution">
    <text evidence="1">The sequence shown here is derived from an EMBL/GenBank/DDBJ whole genome shotgun (WGS) entry which is preliminary data.</text>
</comment>
<protein>
    <submittedName>
        <fullName evidence="1">DUF3383 family protein</fullName>
    </submittedName>
</protein>
<keyword evidence="2" id="KW-1185">Reference proteome</keyword>
<dbReference type="InterPro" id="IPR021808">
    <property type="entry name" value="DUF3383"/>
</dbReference>
<name>A0A849VPA1_9HYPH</name>
<evidence type="ECO:0000313" key="2">
    <source>
        <dbReference type="Proteomes" id="UP000550508"/>
    </source>
</evidence>
<dbReference type="EMBL" id="JABUMX010000002">
    <property type="protein sequence ID" value="NTS31266.1"/>
    <property type="molecule type" value="Genomic_DNA"/>
</dbReference>
<dbReference type="AlphaFoldDB" id="A0A849VPA1"/>
<evidence type="ECO:0000313" key="1">
    <source>
        <dbReference type="EMBL" id="NTS31266.1"/>
    </source>
</evidence>
<gene>
    <name evidence="1" type="ORF">HQ945_08360</name>
</gene>
<sequence length="379" mass="41062">MAKLPYSRVVNVTLSRNDAFASKRGFGVPLFLTGTAKAGVLDASHRTFLAGSMDEVAAAFSPSDEFYKAALAAFAQEPRPIQIKAGFVTIDVSPTAAELQTQLDTLYDADADWYWITIDAALRDTAQLDGLVTWVQAKNKMAIIGSNDVGHETPANTTCISARHKGTADRTATFYHTDATEYCDIALAAALGTRNFDEADSAYTAKFKSLATIAPINKNSAAVQSITGFTPALGQSLTAGHMANTYIDIGGRFFVVEGSTLTPNVFIDEIHATDWLIARTEEETLNILLNNDRIPYTDAGLETLVSGARQVMRSAFRAGIIANDLDANGNYSPAVRFIIPSVFDVPESQRHARVAPEIQIIFRYAGAVHYTTINLQMTF</sequence>
<organism evidence="1 2">
    <name type="scientific">Phyllobacterium pellucidum</name>
    <dbReference type="NCBI Taxonomy" id="2740464"/>
    <lineage>
        <taxon>Bacteria</taxon>
        <taxon>Pseudomonadati</taxon>
        <taxon>Pseudomonadota</taxon>
        <taxon>Alphaproteobacteria</taxon>
        <taxon>Hyphomicrobiales</taxon>
        <taxon>Phyllobacteriaceae</taxon>
        <taxon>Phyllobacterium</taxon>
    </lineage>
</organism>